<dbReference type="NCBIfam" id="TIGR00716">
    <property type="entry name" value="rnhC"/>
    <property type="match status" value="1"/>
</dbReference>
<feature type="binding site" evidence="14 15">
    <location>
        <position position="100"/>
    </location>
    <ligand>
        <name>a divalent metal cation</name>
        <dbReference type="ChEBI" id="CHEBI:60240"/>
    </ligand>
</feature>
<feature type="binding site" evidence="14 15">
    <location>
        <position position="205"/>
    </location>
    <ligand>
        <name>a divalent metal cation</name>
        <dbReference type="ChEBI" id="CHEBI:60240"/>
    </ligand>
</feature>
<evidence type="ECO:0000256" key="15">
    <source>
        <dbReference type="PROSITE-ProRule" id="PRU01319"/>
    </source>
</evidence>
<dbReference type="InterPro" id="IPR012337">
    <property type="entry name" value="RNaseH-like_sf"/>
</dbReference>
<keyword evidence="11 14" id="KW-0255">Endonuclease</keyword>
<comment type="cofactor">
    <cofactor evidence="2">
        <name>Mg(2+)</name>
        <dbReference type="ChEBI" id="CHEBI:18420"/>
    </cofactor>
</comment>
<dbReference type="RefSeq" id="WP_188385643.1">
    <property type="nucleotide sequence ID" value="NZ_BMEY01000019.1"/>
</dbReference>
<dbReference type="GO" id="GO:0000287">
    <property type="term" value="F:magnesium ion binding"/>
    <property type="evidence" value="ECO:0007669"/>
    <property type="project" value="UniProtKB-UniRule"/>
</dbReference>
<evidence type="ECO:0000256" key="11">
    <source>
        <dbReference type="ARBA" id="ARBA00022759"/>
    </source>
</evidence>
<dbReference type="SUPFAM" id="SSF53098">
    <property type="entry name" value="Ribonuclease H-like"/>
    <property type="match status" value="1"/>
</dbReference>
<comment type="function">
    <text evidence="3 14">Endonuclease that specifically degrades the RNA of RNA-DNA hybrids.</text>
</comment>
<evidence type="ECO:0000259" key="16">
    <source>
        <dbReference type="PROSITE" id="PS51975"/>
    </source>
</evidence>
<dbReference type="PANTHER" id="PTHR10954">
    <property type="entry name" value="RIBONUCLEASE H2 SUBUNIT A"/>
    <property type="match status" value="1"/>
</dbReference>
<keyword evidence="18" id="KW-1185">Reference proteome</keyword>
<dbReference type="Pfam" id="PF11858">
    <property type="entry name" value="DUF3378"/>
    <property type="match status" value="1"/>
</dbReference>
<dbReference type="Gene3D" id="3.30.420.10">
    <property type="entry name" value="Ribonuclease H-like superfamily/Ribonuclease H"/>
    <property type="match status" value="1"/>
</dbReference>
<keyword evidence="9 14" id="KW-0540">Nuclease</keyword>
<comment type="similarity">
    <text evidence="5 14">Belongs to the RNase HII family. RnhC subfamily.</text>
</comment>
<name>A0A916WBR5_9BACI</name>
<proteinExistence type="inferred from homology"/>
<comment type="cofactor">
    <cofactor evidence="14 15">
        <name>Mn(2+)</name>
        <dbReference type="ChEBI" id="CHEBI:29035"/>
    </cofactor>
    <cofactor evidence="14 15">
        <name>Mg(2+)</name>
        <dbReference type="ChEBI" id="CHEBI:18420"/>
    </cofactor>
    <text evidence="14 15">Manganese or magnesium. Binds 1 divalent metal ion per monomer in the absence of substrate. May bind a second metal ion after substrate binding.</text>
</comment>
<dbReference type="GO" id="GO:0003723">
    <property type="term" value="F:RNA binding"/>
    <property type="evidence" value="ECO:0007669"/>
    <property type="project" value="UniProtKB-UniRule"/>
</dbReference>
<protein>
    <recommendedName>
        <fullName evidence="7 14">Ribonuclease HIII</fullName>
        <shortName evidence="14">RNase HIII</shortName>
        <ecNumber evidence="6 14">3.1.26.4</ecNumber>
    </recommendedName>
</protein>
<evidence type="ECO:0000256" key="12">
    <source>
        <dbReference type="ARBA" id="ARBA00022801"/>
    </source>
</evidence>
<comment type="subcellular location">
    <subcellularLocation>
        <location evidence="4 14">Cytoplasm</location>
    </subcellularLocation>
</comment>
<dbReference type="CDD" id="cd14796">
    <property type="entry name" value="RNAse_HIII_N"/>
    <property type="match status" value="1"/>
</dbReference>
<dbReference type="GO" id="GO:0032299">
    <property type="term" value="C:ribonuclease H2 complex"/>
    <property type="evidence" value="ECO:0007669"/>
    <property type="project" value="TreeGrafter"/>
</dbReference>
<gene>
    <name evidence="14 17" type="primary">rnhC</name>
    <name evidence="17" type="ORF">GCM10008025_31540</name>
</gene>
<evidence type="ECO:0000256" key="8">
    <source>
        <dbReference type="ARBA" id="ARBA00022490"/>
    </source>
</evidence>
<comment type="catalytic activity">
    <reaction evidence="1 14 15">
        <text>Endonucleolytic cleavage to 5'-phosphomonoester.</text>
        <dbReference type="EC" id="3.1.26.4"/>
    </reaction>
</comment>
<evidence type="ECO:0000256" key="7">
    <source>
        <dbReference type="ARBA" id="ARBA00021407"/>
    </source>
</evidence>
<evidence type="ECO:0000313" key="17">
    <source>
        <dbReference type="EMBL" id="GGA86274.1"/>
    </source>
</evidence>
<dbReference type="InterPro" id="IPR024567">
    <property type="entry name" value="RNase_HII/HIII_dom"/>
</dbReference>
<dbReference type="HAMAP" id="MF_00053">
    <property type="entry name" value="RNase_HIII"/>
    <property type="match status" value="1"/>
</dbReference>
<sequence length="309" mass="34326">MSQNVLILSIDIIEKMKQYYHNSLTATPQGAIFRAKTNEAVITAYKSGKVLFQGSNPHVEIVKWEGGQTTQQLQKAKPTPSPRYTPPETLFLASHIGSDEAGTGDYFGPITVASAYIDAAQIDKLRKLGIKDSKDLTDPMITKLASEIAQLRIPYSLLILHNPKYNALQRKGWSQGKMKAMLHHHAIQNLLGKINGKEYEGILIDQFCEPGIYTRHISSEGEHLPSKTFFMTKAESYSIAVATASIIARASFVKEMEKLSDQIGFELNKGASKKVDQTIARVIKEKGEATLESCAKIHFANTQKARKYL</sequence>
<dbReference type="AlphaFoldDB" id="A0A916WBR5"/>
<dbReference type="CDD" id="cd06590">
    <property type="entry name" value="RNase_HII_bacteria_HIII_like"/>
    <property type="match status" value="1"/>
</dbReference>
<dbReference type="PANTHER" id="PTHR10954:SF23">
    <property type="entry name" value="RIBONUCLEASE"/>
    <property type="match status" value="1"/>
</dbReference>
<dbReference type="EMBL" id="BMEY01000019">
    <property type="protein sequence ID" value="GGA86274.1"/>
    <property type="molecule type" value="Genomic_DNA"/>
</dbReference>
<dbReference type="InterPro" id="IPR024568">
    <property type="entry name" value="RNase_HIII_N"/>
</dbReference>
<dbReference type="GO" id="GO:0043137">
    <property type="term" value="P:DNA replication, removal of RNA primer"/>
    <property type="evidence" value="ECO:0007669"/>
    <property type="project" value="TreeGrafter"/>
</dbReference>
<keyword evidence="10 14" id="KW-0479">Metal-binding</keyword>
<evidence type="ECO:0000256" key="13">
    <source>
        <dbReference type="ARBA" id="ARBA00022842"/>
    </source>
</evidence>
<feature type="binding site" evidence="14 15">
    <location>
        <position position="99"/>
    </location>
    <ligand>
        <name>a divalent metal cation</name>
        <dbReference type="ChEBI" id="CHEBI:60240"/>
    </ligand>
</feature>
<comment type="caution">
    <text evidence="17">The sequence shown here is derived from an EMBL/GenBank/DDBJ whole genome shotgun (WGS) entry which is preliminary data.</text>
</comment>
<dbReference type="GO" id="GO:0006298">
    <property type="term" value="P:mismatch repair"/>
    <property type="evidence" value="ECO:0007669"/>
    <property type="project" value="TreeGrafter"/>
</dbReference>
<dbReference type="EC" id="3.1.26.4" evidence="6 14"/>
<reference evidence="17" key="1">
    <citation type="journal article" date="2014" name="Int. J. Syst. Evol. Microbiol.">
        <title>Complete genome sequence of Corynebacterium casei LMG S-19264T (=DSM 44701T), isolated from a smear-ripened cheese.</title>
        <authorList>
            <consortium name="US DOE Joint Genome Institute (JGI-PGF)"/>
            <person name="Walter F."/>
            <person name="Albersmeier A."/>
            <person name="Kalinowski J."/>
            <person name="Ruckert C."/>
        </authorList>
    </citation>
    <scope>NUCLEOTIDE SEQUENCE</scope>
    <source>
        <strain evidence="17">CGMCC 1.12408</strain>
    </source>
</reference>
<evidence type="ECO:0000313" key="18">
    <source>
        <dbReference type="Proteomes" id="UP000613512"/>
    </source>
</evidence>
<evidence type="ECO:0000256" key="3">
    <source>
        <dbReference type="ARBA" id="ARBA00004065"/>
    </source>
</evidence>
<keyword evidence="12 14" id="KW-0378">Hydrolase</keyword>
<evidence type="ECO:0000256" key="4">
    <source>
        <dbReference type="ARBA" id="ARBA00004496"/>
    </source>
</evidence>
<dbReference type="GO" id="GO:0004523">
    <property type="term" value="F:RNA-DNA hybrid ribonuclease activity"/>
    <property type="evidence" value="ECO:0007669"/>
    <property type="project" value="UniProtKB-UniRule"/>
</dbReference>
<evidence type="ECO:0000256" key="9">
    <source>
        <dbReference type="ARBA" id="ARBA00022722"/>
    </source>
</evidence>
<dbReference type="Proteomes" id="UP000613512">
    <property type="component" value="Unassembled WGS sequence"/>
</dbReference>
<dbReference type="InterPro" id="IPR001352">
    <property type="entry name" value="RNase_HII/HIII"/>
</dbReference>
<evidence type="ECO:0000256" key="2">
    <source>
        <dbReference type="ARBA" id="ARBA00001946"/>
    </source>
</evidence>
<evidence type="ECO:0000256" key="5">
    <source>
        <dbReference type="ARBA" id="ARBA00008378"/>
    </source>
</evidence>
<dbReference type="PIRSF" id="PIRSF037748">
    <property type="entry name" value="RnhC"/>
    <property type="match status" value="1"/>
</dbReference>
<keyword evidence="13 14" id="KW-0460">Magnesium</keyword>
<accession>A0A916WBR5</accession>
<evidence type="ECO:0000256" key="6">
    <source>
        <dbReference type="ARBA" id="ARBA00012180"/>
    </source>
</evidence>
<dbReference type="InterPro" id="IPR004641">
    <property type="entry name" value="RNase_HIII"/>
</dbReference>
<dbReference type="FunFam" id="3.30.420.10:FF:000047">
    <property type="entry name" value="Ribonuclease HIII"/>
    <property type="match status" value="1"/>
</dbReference>
<dbReference type="Gene3D" id="3.30.310.10">
    <property type="entry name" value="TATA-Binding Protein"/>
    <property type="match status" value="1"/>
</dbReference>
<reference evidence="17" key="2">
    <citation type="submission" date="2020-09" db="EMBL/GenBank/DDBJ databases">
        <authorList>
            <person name="Sun Q."/>
            <person name="Zhou Y."/>
        </authorList>
    </citation>
    <scope>NUCLEOTIDE SEQUENCE</scope>
    <source>
        <strain evidence="17">CGMCC 1.12408</strain>
    </source>
</reference>
<dbReference type="GO" id="GO:0005737">
    <property type="term" value="C:cytoplasm"/>
    <property type="evidence" value="ECO:0007669"/>
    <property type="project" value="UniProtKB-SubCell"/>
</dbReference>
<dbReference type="PROSITE" id="PS51975">
    <property type="entry name" value="RNASE_H_2"/>
    <property type="match status" value="1"/>
</dbReference>
<evidence type="ECO:0000256" key="14">
    <source>
        <dbReference type="HAMAP-Rule" id="MF_00053"/>
    </source>
</evidence>
<feature type="domain" description="RNase H type-2" evidence="16">
    <location>
        <begin position="93"/>
        <end position="309"/>
    </location>
</feature>
<dbReference type="Pfam" id="PF01351">
    <property type="entry name" value="RNase_HII"/>
    <property type="match status" value="1"/>
</dbReference>
<evidence type="ECO:0000256" key="1">
    <source>
        <dbReference type="ARBA" id="ARBA00000077"/>
    </source>
</evidence>
<organism evidence="17 18">
    <name type="scientific">Ornithinibacillus halotolerans</name>
    <dbReference type="NCBI Taxonomy" id="1274357"/>
    <lineage>
        <taxon>Bacteria</taxon>
        <taxon>Bacillati</taxon>
        <taxon>Bacillota</taxon>
        <taxon>Bacilli</taxon>
        <taxon>Bacillales</taxon>
        <taxon>Bacillaceae</taxon>
        <taxon>Ornithinibacillus</taxon>
    </lineage>
</organism>
<dbReference type="InterPro" id="IPR036397">
    <property type="entry name" value="RNaseH_sf"/>
</dbReference>
<evidence type="ECO:0000256" key="10">
    <source>
        <dbReference type="ARBA" id="ARBA00022723"/>
    </source>
</evidence>
<dbReference type="InterPro" id="IPR012295">
    <property type="entry name" value="TBP_dom_sf"/>
</dbReference>
<keyword evidence="8 14" id="KW-0963">Cytoplasm</keyword>